<keyword evidence="3" id="KW-1185">Reference proteome</keyword>
<dbReference type="AlphaFoldDB" id="A0A4C1SVA6"/>
<sequence>MTLLRNSIPDGKGTDGPAPARRRRRRRGAVTRRLTAKSVVSALAASKSRPFRVARGAHARAHRRRRLTEPLNGQLIVNNRVWLLIADHFNLPSTVSRNLRLGTGERCAPAASRPGRHRYRYKNVDLLVF</sequence>
<dbReference type="Proteomes" id="UP000299102">
    <property type="component" value="Unassembled WGS sequence"/>
</dbReference>
<proteinExistence type="predicted"/>
<protein>
    <submittedName>
        <fullName evidence="2">Uncharacterized protein</fullName>
    </submittedName>
</protein>
<accession>A0A4C1SVA6</accession>
<feature type="region of interest" description="Disordered" evidence="1">
    <location>
        <begin position="1"/>
        <end position="32"/>
    </location>
</feature>
<name>A0A4C1SVA6_EUMVA</name>
<dbReference type="EMBL" id="BGZK01003863">
    <property type="protein sequence ID" value="GBP05138.1"/>
    <property type="molecule type" value="Genomic_DNA"/>
</dbReference>
<evidence type="ECO:0000256" key="1">
    <source>
        <dbReference type="SAM" id="MobiDB-lite"/>
    </source>
</evidence>
<feature type="compositionally biased region" description="Basic residues" evidence="1">
    <location>
        <begin position="20"/>
        <end position="30"/>
    </location>
</feature>
<comment type="caution">
    <text evidence="2">The sequence shown here is derived from an EMBL/GenBank/DDBJ whole genome shotgun (WGS) entry which is preliminary data.</text>
</comment>
<evidence type="ECO:0000313" key="2">
    <source>
        <dbReference type="EMBL" id="GBP05138.1"/>
    </source>
</evidence>
<organism evidence="2 3">
    <name type="scientific">Eumeta variegata</name>
    <name type="common">Bagworm moth</name>
    <name type="synonym">Eumeta japonica</name>
    <dbReference type="NCBI Taxonomy" id="151549"/>
    <lineage>
        <taxon>Eukaryota</taxon>
        <taxon>Metazoa</taxon>
        <taxon>Ecdysozoa</taxon>
        <taxon>Arthropoda</taxon>
        <taxon>Hexapoda</taxon>
        <taxon>Insecta</taxon>
        <taxon>Pterygota</taxon>
        <taxon>Neoptera</taxon>
        <taxon>Endopterygota</taxon>
        <taxon>Lepidoptera</taxon>
        <taxon>Glossata</taxon>
        <taxon>Ditrysia</taxon>
        <taxon>Tineoidea</taxon>
        <taxon>Psychidae</taxon>
        <taxon>Oiketicinae</taxon>
        <taxon>Eumeta</taxon>
    </lineage>
</organism>
<evidence type="ECO:0000313" key="3">
    <source>
        <dbReference type="Proteomes" id="UP000299102"/>
    </source>
</evidence>
<gene>
    <name evidence="2" type="ORF">EVAR_71262_1</name>
</gene>
<reference evidence="2 3" key="1">
    <citation type="journal article" date="2019" name="Commun. Biol.">
        <title>The bagworm genome reveals a unique fibroin gene that provides high tensile strength.</title>
        <authorList>
            <person name="Kono N."/>
            <person name="Nakamura H."/>
            <person name="Ohtoshi R."/>
            <person name="Tomita M."/>
            <person name="Numata K."/>
            <person name="Arakawa K."/>
        </authorList>
    </citation>
    <scope>NUCLEOTIDE SEQUENCE [LARGE SCALE GENOMIC DNA]</scope>
</reference>